<dbReference type="PANTHER" id="PTHR11820">
    <property type="entry name" value="ACYLPYRUVASE"/>
    <property type="match status" value="1"/>
</dbReference>
<accession>A0A6N9Q2V1</accession>
<dbReference type="GO" id="GO:0046872">
    <property type="term" value="F:metal ion binding"/>
    <property type="evidence" value="ECO:0007669"/>
    <property type="project" value="UniProtKB-KW"/>
</dbReference>
<evidence type="ECO:0000313" key="5">
    <source>
        <dbReference type="Proteomes" id="UP000448943"/>
    </source>
</evidence>
<dbReference type="Pfam" id="PF01557">
    <property type="entry name" value="FAA_hydrolase"/>
    <property type="match status" value="1"/>
</dbReference>
<protein>
    <submittedName>
        <fullName evidence="4">FAA hydrolase family protein</fullName>
    </submittedName>
</protein>
<name>A0A6N9Q2V1_9BACL</name>
<dbReference type="AlphaFoldDB" id="A0A6N9Q2V1"/>
<dbReference type="OrthoDB" id="9805307at2"/>
<comment type="caution">
    <text evidence="4">The sequence shown here is derived from an EMBL/GenBank/DDBJ whole genome shotgun (WGS) entry which is preliminary data.</text>
</comment>
<evidence type="ECO:0000256" key="1">
    <source>
        <dbReference type="ARBA" id="ARBA00010211"/>
    </source>
</evidence>
<keyword evidence="4" id="KW-0378">Hydrolase</keyword>
<evidence type="ECO:0000313" key="4">
    <source>
        <dbReference type="EMBL" id="NBI29129.1"/>
    </source>
</evidence>
<dbReference type="EMBL" id="SIJB01000022">
    <property type="protein sequence ID" value="NBI29129.1"/>
    <property type="molecule type" value="Genomic_DNA"/>
</dbReference>
<evidence type="ECO:0000256" key="2">
    <source>
        <dbReference type="ARBA" id="ARBA00022723"/>
    </source>
</evidence>
<dbReference type="InterPro" id="IPR036663">
    <property type="entry name" value="Fumarylacetoacetase_C_sf"/>
</dbReference>
<dbReference type="SUPFAM" id="SSF56529">
    <property type="entry name" value="FAH"/>
    <property type="match status" value="1"/>
</dbReference>
<sequence>MRFVTAEKDNRTFIGVTNEQLSYVLDLTLADKTKHQTAQLPATMIECIELGEQFLSLASSLEQWIIENPDQNKFKYQIDDIKLLAPIPRPTKNVFCIGKNYKDHVLEMGSEADLPSDPIVFTKPPTAVIGNEDIILNHKQVTDELDYEGELAVIIGKKGTNITKKQALDYVFGYTIINDITARDLQKKHKQFFIGKSLDSSCPMGPVIVHKTEINNPNHLNLQTKVNGEIRQKANTELFIFDVETIISIISKGHTLEPGDIIATGTPAGVGKGFKPPRLLQPGDQIEIWVEGIGVLRNTVEH</sequence>
<evidence type="ECO:0000259" key="3">
    <source>
        <dbReference type="Pfam" id="PF01557"/>
    </source>
</evidence>
<gene>
    <name evidence="4" type="ORF">ERL59_09170</name>
</gene>
<dbReference type="GO" id="GO:0019752">
    <property type="term" value="P:carboxylic acid metabolic process"/>
    <property type="evidence" value="ECO:0007669"/>
    <property type="project" value="UniProtKB-ARBA"/>
</dbReference>
<dbReference type="Proteomes" id="UP000448943">
    <property type="component" value="Unassembled WGS sequence"/>
</dbReference>
<proteinExistence type="inferred from homology"/>
<keyword evidence="2" id="KW-0479">Metal-binding</keyword>
<feature type="domain" description="Fumarylacetoacetase-like C-terminal" evidence="3">
    <location>
        <begin position="94"/>
        <end position="300"/>
    </location>
</feature>
<dbReference type="PANTHER" id="PTHR11820:SF7">
    <property type="entry name" value="ACYLPYRUVASE FAHD1, MITOCHONDRIAL"/>
    <property type="match status" value="1"/>
</dbReference>
<dbReference type="FunFam" id="3.90.850.10:FF:000002">
    <property type="entry name" value="2-hydroxyhepta-2,4-diene-1,7-dioate isomerase"/>
    <property type="match status" value="1"/>
</dbReference>
<dbReference type="GO" id="GO:0016853">
    <property type="term" value="F:isomerase activity"/>
    <property type="evidence" value="ECO:0007669"/>
    <property type="project" value="UniProtKB-ARBA"/>
</dbReference>
<dbReference type="GO" id="GO:0018773">
    <property type="term" value="F:acetylpyruvate hydrolase activity"/>
    <property type="evidence" value="ECO:0007669"/>
    <property type="project" value="TreeGrafter"/>
</dbReference>
<dbReference type="RefSeq" id="WP_160645935.1">
    <property type="nucleotide sequence ID" value="NZ_SIJB01000022.1"/>
</dbReference>
<comment type="similarity">
    <text evidence="1">Belongs to the FAH family.</text>
</comment>
<keyword evidence="5" id="KW-1185">Reference proteome</keyword>
<reference evidence="4 5" key="1">
    <citation type="submission" date="2019-01" db="EMBL/GenBank/DDBJ databases">
        <title>Chengkuizengella sp. nov., isolated from deep-sea sediment of East Pacific Ocean.</title>
        <authorList>
            <person name="Yang J."/>
            <person name="Lai Q."/>
            <person name="Shao Z."/>
        </authorList>
    </citation>
    <scope>NUCLEOTIDE SEQUENCE [LARGE SCALE GENOMIC DNA]</scope>
    <source>
        <strain evidence="4 5">YPA3-1-1</strain>
    </source>
</reference>
<organism evidence="4 5">
    <name type="scientific">Chengkuizengella marina</name>
    <dbReference type="NCBI Taxonomy" id="2507566"/>
    <lineage>
        <taxon>Bacteria</taxon>
        <taxon>Bacillati</taxon>
        <taxon>Bacillota</taxon>
        <taxon>Bacilli</taxon>
        <taxon>Bacillales</taxon>
        <taxon>Paenibacillaceae</taxon>
        <taxon>Chengkuizengella</taxon>
    </lineage>
</organism>
<dbReference type="Gene3D" id="3.90.850.10">
    <property type="entry name" value="Fumarylacetoacetase-like, C-terminal domain"/>
    <property type="match status" value="1"/>
</dbReference>
<dbReference type="InterPro" id="IPR011234">
    <property type="entry name" value="Fumarylacetoacetase-like_C"/>
</dbReference>